<keyword evidence="3" id="KW-0597">Phosphoprotein</keyword>
<keyword evidence="10" id="KW-1133">Transmembrane helix</keyword>
<dbReference type="EC" id="2.7.13.3" evidence="2"/>
<evidence type="ECO:0000256" key="10">
    <source>
        <dbReference type="SAM" id="Phobius"/>
    </source>
</evidence>
<dbReference type="Proteomes" id="UP001432014">
    <property type="component" value="Chromosome"/>
</dbReference>
<feature type="compositionally biased region" description="Gly residues" evidence="9">
    <location>
        <begin position="354"/>
        <end position="363"/>
    </location>
</feature>
<feature type="transmembrane region" description="Helical" evidence="10">
    <location>
        <begin position="26"/>
        <end position="45"/>
    </location>
</feature>
<dbReference type="Gene3D" id="3.30.565.10">
    <property type="entry name" value="Histidine kinase-like ATPase, C-terminal domain"/>
    <property type="match status" value="1"/>
</dbReference>
<dbReference type="CDD" id="cd16917">
    <property type="entry name" value="HATPase_UhpB-NarQ-NarX-like"/>
    <property type="match status" value="1"/>
</dbReference>
<feature type="transmembrane region" description="Helical" evidence="10">
    <location>
        <begin position="52"/>
        <end position="72"/>
    </location>
</feature>
<feature type="transmembrane region" description="Helical" evidence="10">
    <location>
        <begin position="144"/>
        <end position="162"/>
    </location>
</feature>
<evidence type="ECO:0000256" key="6">
    <source>
        <dbReference type="ARBA" id="ARBA00022777"/>
    </source>
</evidence>
<keyword evidence="10" id="KW-0472">Membrane</keyword>
<evidence type="ECO:0000256" key="5">
    <source>
        <dbReference type="ARBA" id="ARBA00022741"/>
    </source>
</evidence>
<keyword evidence="10" id="KW-0812">Transmembrane</keyword>
<keyword evidence="13" id="KW-1185">Reference proteome</keyword>
<sequence>MRPETWTRWPAREGPAGEPSTPARRVLSLIGRAVLVGVLAWGTFAPGDRHGWGVAAAALGLVVALAQAAAFLRAGREQWLRSSLALAATLLATAWAADLGHAHLLANFLWCGLGLTALIRLPLVAALPVAALSLGSYALASGDGWPAVSATVGGLALFGYLLRLDGEARGAAVRLLRQERAARSAEAESAALAERARIAREIHDVLAHSLSAQLVHLEAARLMLDAGADRARVRDRVVAARRMAQDGLTETRQALSALRGEFTPVGEYLVGLAEGERAGLTVTGTPRPLAAEAGLAVRRTAQEALTNVRKHASGARCTLELRYLEGVVELEVRNAAARAARAEQRAGQPPGPAPGAGAGGGAGARVEPVAGLAESGSGYGLLGMRERAELLGGTLLAGPDEGGWRVLLRMPG</sequence>
<keyword evidence="5" id="KW-0547">Nucleotide-binding</keyword>
<feature type="region of interest" description="Disordered" evidence="9">
    <location>
        <begin position="341"/>
        <end position="364"/>
    </location>
</feature>
<dbReference type="EMBL" id="CP108482">
    <property type="protein sequence ID" value="WUS56585.1"/>
    <property type="molecule type" value="Genomic_DNA"/>
</dbReference>
<gene>
    <name evidence="12" type="ORF">OG469_14310</name>
</gene>
<evidence type="ECO:0000256" key="2">
    <source>
        <dbReference type="ARBA" id="ARBA00012438"/>
    </source>
</evidence>
<dbReference type="InterPro" id="IPR011712">
    <property type="entry name" value="Sig_transdc_His_kin_sub3_dim/P"/>
</dbReference>
<evidence type="ECO:0000256" key="7">
    <source>
        <dbReference type="ARBA" id="ARBA00022840"/>
    </source>
</evidence>
<reference evidence="12 13" key="1">
    <citation type="submission" date="2022-10" db="EMBL/GenBank/DDBJ databases">
        <title>The complete genomes of actinobacterial strains from the NBC collection.</title>
        <authorList>
            <person name="Joergensen T.S."/>
            <person name="Alvarez Arevalo M."/>
            <person name="Sterndorff E.B."/>
            <person name="Faurdal D."/>
            <person name="Vuksanovic O."/>
            <person name="Mourched A.-S."/>
            <person name="Charusanti P."/>
            <person name="Shaw S."/>
            <person name="Blin K."/>
            <person name="Weber T."/>
        </authorList>
    </citation>
    <scope>NUCLEOTIDE SEQUENCE [LARGE SCALE GENOMIC DNA]</scope>
    <source>
        <strain evidence="12 13">NBC_01247</strain>
    </source>
</reference>
<dbReference type="Pfam" id="PF07730">
    <property type="entry name" value="HisKA_3"/>
    <property type="match status" value="1"/>
</dbReference>
<dbReference type="SUPFAM" id="SSF55874">
    <property type="entry name" value="ATPase domain of HSP90 chaperone/DNA topoisomerase II/histidine kinase"/>
    <property type="match status" value="1"/>
</dbReference>
<keyword evidence="7" id="KW-0067">ATP-binding</keyword>
<evidence type="ECO:0000256" key="4">
    <source>
        <dbReference type="ARBA" id="ARBA00022679"/>
    </source>
</evidence>
<evidence type="ECO:0000313" key="12">
    <source>
        <dbReference type="EMBL" id="WUS56585.1"/>
    </source>
</evidence>
<dbReference type="InterPro" id="IPR050482">
    <property type="entry name" value="Sensor_HK_TwoCompSys"/>
</dbReference>
<feature type="region of interest" description="Disordered" evidence="9">
    <location>
        <begin position="1"/>
        <end position="21"/>
    </location>
</feature>
<comment type="catalytic activity">
    <reaction evidence="1">
        <text>ATP + protein L-histidine = ADP + protein N-phospho-L-histidine.</text>
        <dbReference type="EC" id="2.7.13.3"/>
    </reaction>
</comment>
<evidence type="ECO:0000256" key="1">
    <source>
        <dbReference type="ARBA" id="ARBA00000085"/>
    </source>
</evidence>
<evidence type="ECO:0000256" key="8">
    <source>
        <dbReference type="ARBA" id="ARBA00023012"/>
    </source>
</evidence>
<proteinExistence type="predicted"/>
<feature type="transmembrane region" description="Helical" evidence="10">
    <location>
        <begin position="108"/>
        <end position="132"/>
    </location>
</feature>
<organism evidence="12 13">
    <name type="scientific">Kitasatospora herbaricolor</name>
    <dbReference type="NCBI Taxonomy" id="68217"/>
    <lineage>
        <taxon>Bacteria</taxon>
        <taxon>Bacillati</taxon>
        <taxon>Actinomycetota</taxon>
        <taxon>Actinomycetes</taxon>
        <taxon>Kitasatosporales</taxon>
        <taxon>Streptomycetaceae</taxon>
        <taxon>Kitasatospora</taxon>
    </lineage>
</organism>
<dbReference type="PANTHER" id="PTHR24421:SF10">
    <property type="entry name" value="NITRATE_NITRITE SENSOR PROTEIN NARQ"/>
    <property type="match status" value="1"/>
</dbReference>
<protein>
    <recommendedName>
        <fullName evidence="2">histidine kinase</fullName>
        <ecNumber evidence="2">2.7.13.3</ecNumber>
    </recommendedName>
</protein>
<evidence type="ECO:0000259" key="11">
    <source>
        <dbReference type="Pfam" id="PF07730"/>
    </source>
</evidence>
<keyword evidence="8" id="KW-0902">Two-component regulatory system</keyword>
<dbReference type="Gene3D" id="1.20.5.1930">
    <property type="match status" value="1"/>
</dbReference>
<dbReference type="RefSeq" id="WP_329498524.1">
    <property type="nucleotide sequence ID" value="NZ_CP108460.1"/>
</dbReference>
<keyword evidence="6 12" id="KW-0418">Kinase</keyword>
<keyword evidence="4" id="KW-0808">Transferase</keyword>
<evidence type="ECO:0000313" key="13">
    <source>
        <dbReference type="Proteomes" id="UP001432014"/>
    </source>
</evidence>
<feature type="transmembrane region" description="Helical" evidence="10">
    <location>
        <begin position="78"/>
        <end position="96"/>
    </location>
</feature>
<evidence type="ECO:0000256" key="9">
    <source>
        <dbReference type="SAM" id="MobiDB-lite"/>
    </source>
</evidence>
<dbReference type="PANTHER" id="PTHR24421">
    <property type="entry name" value="NITRATE/NITRITE SENSOR PROTEIN NARX-RELATED"/>
    <property type="match status" value="1"/>
</dbReference>
<feature type="domain" description="Signal transduction histidine kinase subgroup 3 dimerisation and phosphoacceptor" evidence="11">
    <location>
        <begin position="194"/>
        <end position="259"/>
    </location>
</feature>
<evidence type="ECO:0000256" key="3">
    <source>
        <dbReference type="ARBA" id="ARBA00022553"/>
    </source>
</evidence>
<dbReference type="GO" id="GO:0016301">
    <property type="term" value="F:kinase activity"/>
    <property type="evidence" value="ECO:0007669"/>
    <property type="project" value="UniProtKB-KW"/>
</dbReference>
<name>A0ABZ1W6W8_9ACTN</name>
<dbReference type="InterPro" id="IPR036890">
    <property type="entry name" value="HATPase_C_sf"/>
</dbReference>
<accession>A0ABZ1W6W8</accession>